<name>A0A5E6ZX77_PSEFL</name>
<dbReference type="AlphaFoldDB" id="A0A5E6ZX77"/>
<accession>A0A5E6ZX77</accession>
<reference evidence="1 2" key="1">
    <citation type="submission" date="2019-09" db="EMBL/GenBank/DDBJ databases">
        <authorList>
            <person name="Chandra G."/>
            <person name="Truman W A."/>
        </authorList>
    </citation>
    <scope>NUCLEOTIDE SEQUENCE [LARGE SCALE GENOMIC DNA]</scope>
    <source>
        <strain evidence="1">PS685</strain>
    </source>
</reference>
<proteinExistence type="predicted"/>
<organism evidence="1 2">
    <name type="scientific">Pseudomonas fluorescens</name>
    <dbReference type="NCBI Taxonomy" id="294"/>
    <lineage>
        <taxon>Bacteria</taxon>
        <taxon>Pseudomonadati</taxon>
        <taxon>Pseudomonadota</taxon>
        <taxon>Gammaproteobacteria</taxon>
        <taxon>Pseudomonadales</taxon>
        <taxon>Pseudomonadaceae</taxon>
        <taxon>Pseudomonas</taxon>
    </lineage>
</organism>
<sequence>MQGADVGGHADVDFLDRELRVFGGVSHVAGGNQVYRPANAVTLNRRQNWLAALVDGSERGLHLQDFSSQHAGVAPHILAHFIGHRRQQHQVDAGREMLARPTEHHHTHRVSFINPLEDIDDFGPERSIHRIDLFRSIDLYMGDIAVQLNLKSLVIGHNLNPLRGAVAGR</sequence>
<protein>
    <submittedName>
        <fullName evidence="1">Uncharacterized protein</fullName>
    </submittedName>
</protein>
<gene>
    <name evidence="1" type="ORF">PS685_05042</name>
</gene>
<dbReference type="EMBL" id="CABVHO010000189">
    <property type="protein sequence ID" value="VVN71180.1"/>
    <property type="molecule type" value="Genomic_DNA"/>
</dbReference>
<evidence type="ECO:0000313" key="2">
    <source>
        <dbReference type="Proteomes" id="UP000326437"/>
    </source>
</evidence>
<evidence type="ECO:0000313" key="1">
    <source>
        <dbReference type="EMBL" id="VVN71180.1"/>
    </source>
</evidence>
<dbReference type="Proteomes" id="UP000326437">
    <property type="component" value="Unassembled WGS sequence"/>
</dbReference>